<dbReference type="InterPro" id="IPR012902">
    <property type="entry name" value="N_methyl_site"/>
</dbReference>
<comment type="caution">
    <text evidence="7">The sequence shown here is derived from an EMBL/GenBank/DDBJ whole genome shotgun (WGS) entry which is preliminary data.</text>
</comment>
<organism evidence="7 8">
    <name type="scientific">Candidatus Doudnabacteria bacterium RIFCSPLOWO2_02_FULL_48_13</name>
    <dbReference type="NCBI Taxonomy" id="1817845"/>
    <lineage>
        <taxon>Bacteria</taxon>
        <taxon>Candidatus Doudnaibacteriota</taxon>
    </lineage>
</organism>
<accession>A0A1F5QCT5</accession>
<comment type="subcellular location">
    <subcellularLocation>
        <location evidence="1">Membrane</location>
        <topology evidence="1">Single-pass membrane protein</topology>
    </subcellularLocation>
</comment>
<evidence type="ECO:0000256" key="5">
    <source>
        <dbReference type="ARBA" id="ARBA00023136"/>
    </source>
</evidence>
<sequence length="169" mass="18527">MKPKNQKGFTLIELLVVISIIGLLASVVLVSLNSARKKARDARRVADFRQVHLAMESYYDTFGTYPGDNALFDNTPAGHRAQFEAMAQQLISSGFISAIPRDPINDPATGNLYMYHRYAAGNPVGAIIVTNLEGIDPTTTGPSNSCRPFDQNWCSGTLASTYYCLCHSY</sequence>
<dbReference type="GO" id="GO:0015628">
    <property type="term" value="P:protein secretion by the type II secretion system"/>
    <property type="evidence" value="ECO:0007669"/>
    <property type="project" value="InterPro"/>
</dbReference>
<evidence type="ECO:0000256" key="6">
    <source>
        <dbReference type="SAM" id="Phobius"/>
    </source>
</evidence>
<evidence type="ECO:0000256" key="2">
    <source>
        <dbReference type="ARBA" id="ARBA00022481"/>
    </source>
</evidence>
<keyword evidence="4 6" id="KW-1133">Transmembrane helix</keyword>
<dbReference type="InterPro" id="IPR045584">
    <property type="entry name" value="Pilin-like"/>
</dbReference>
<evidence type="ECO:0000256" key="1">
    <source>
        <dbReference type="ARBA" id="ARBA00004167"/>
    </source>
</evidence>
<proteinExistence type="predicted"/>
<dbReference type="InterPro" id="IPR002416">
    <property type="entry name" value="T2SS_protein-GspH"/>
</dbReference>
<evidence type="ECO:0000256" key="3">
    <source>
        <dbReference type="ARBA" id="ARBA00022692"/>
    </source>
</evidence>
<protein>
    <recommendedName>
        <fullName evidence="9">Type II secretion system protein GspG C-terminal domain-containing protein</fullName>
    </recommendedName>
</protein>
<evidence type="ECO:0000313" key="8">
    <source>
        <dbReference type="Proteomes" id="UP000177235"/>
    </source>
</evidence>
<dbReference type="Gene3D" id="3.30.700.10">
    <property type="entry name" value="Glycoprotein, Type 4 Pilin"/>
    <property type="match status" value="1"/>
</dbReference>
<dbReference type="PROSITE" id="PS00409">
    <property type="entry name" value="PROKAR_NTER_METHYL"/>
    <property type="match status" value="1"/>
</dbReference>
<reference evidence="7 8" key="1">
    <citation type="journal article" date="2016" name="Nat. Commun.">
        <title>Thousands of microbial genomes shed light on interconnected biogeochemical processes in an aquifer system.</title>
        <authorList>
            <person name="Anantharaman K."/>
            <person name="Brown C.T."/>
            <person name="Hug L.A."/>
            <person name="Sharon I."/>
            <person name="Castelle C.J."/>
            <person name="Probst A.J."/>
            <person name="Thomas B.C."/>
            <person name="Singh A."/>
            <person name="Wilkins M.J."/>
            <person name="Karaoz U."/>
            <person name="Brodie E.L."/>
            <person name="Williams K.H."/>
            <person name="Hubbard S.S."/>
            <person name="Banfield J.F."/>
        </authorList>
    </citation>
    <scope>NUCLEOTIDE SEQUENCE [LARGE SCALE GENOMIC DNA]</scope>
</reference>
<dbReference type="SUPFAM" id="SSF54523">
    <property type="entry name" value="Pili subunits"/>
    <property type="match status" value="1"/>
</dbReference>
<dbReference type="AlphaFoldDB" id="A0A1F5QCT5"/>
<dbReference type="PANTHER" id="PTHR30093">
    <property type="entry name" value="GENERAL SECRETION PATHWAY PROTEIN G"/>
    <property type="match status" value="1"/>
</dbReference>
<gene>
    <name evidence="7" type="ORF">A3J05_00680</name>
</gene>
<keyword evidence="3 6" id="KW-0812">Transmembrane</keyword>
<evidence type="ECO:0008006" key="9">
    <source>
        <dbReference type="Google" id="ProtNLM"/>
    </source>
</evidence>
<dbReference type="Proteomes" id="UP000177235">
    <property type="component" value="Unassembled WGS sequence"/>
</dbReference>
<keyword evidence="2" id="KW-0488">Methylation</keyword>
<evidence type="ECO:0000313" key="7">
    <source>
        <dbReference type="EMBL" id="OGE99692.1"/>
    </source>
</evidence>
<evidence type="ECO:0000256" key="4">
    <source>
        <dbReference type="ARBA" id="ARBA00022989"/>
    </source>
</evidence>
<name>A0A1F5QCT5_9BACT</name>
<dbReference type="GO" id="GO:0016020">
    <property type="term" value="C:membrane"/>
    <property type="evidence" value="ECO:0007669"/>
    <property type="project" value="UniProtKB-SubCell"/>
</dbReference>
<dbReference type="Pfam" id="PF07963">
    <property type="entry name" value="N_methyl"/>
    <property type="match status" value="1"/>
</dbReference>
<dbReference type="GO" id="GO:0015627">
    <property type="term" value="C:type II protein secretion system complex"/>
    <property type="evidence" value="ECO:0007669"/>
    <property type="project" value="InterPro"/>
</dbReference>
<dbReference type="PRINTS" id="PR00885">
    <property type="entry name" value="BCTERIALGSPH"/>
</dbReference>
<dbReference type="NCBIfam" id="TIGR02532">
    <property type="entry name" value="IV_pilin_GFxxxE"/>
    <property type="match status" value="1"/>
</dbReference>
<feature type="transmembrane region" description="Helical" evidence="6">
    <location>
        <begin position="12"/>
        <end position="35"/>
    </location>
</feature>
<keyword evidence="5 6" id="KW-0472">Membrane</keyword>
<dbReference type="EMBL" id="MFFF01000018">
    <property type="protein sequence ID" value="OGE99692.1"/>
    <property type="molecule type" value="Genomic_DNA"/>
</dbReference>